<keyword evidence="2" id="KW-1185">Reference proteome</keyword>
<organism evidence="1 2">
    <name type="scientific">Caballeronia novacaledonica</name>
    <dbReference type="NCBI Taxonomy" id="1544861"/>
    <lineage>
        <taxon>Bacteria</taxon>
        <taxon>Pseudomonadati</taxon>
        <taxon>Pseudomonadota</taxon>
        <taxon>Betaproteobacteria</taxon>
        <taxon>Burkholderiales</taxon>
        <taxon>Burkholderiaceae</taxon>
        <taxon>Caballeronia</taxon>
    </lineage>
</organism>
<sequence length="104" mass="11308">MSSYPVTVSLFPVKKDPRSVIGMAPKRSHFSTTYHADGETIKTAIFPAIAADWVKAGSELEISPGLKAADGLCNFVNRIFGTEIARPSDRFWGNQKPSLGVEPQ</sequence>
<dbReference type="Proteomes" id="UP001055013">
    <property type="component" value="Unassembled WGS sequence"/>
</dbReference>
<protein>
    <submittedName>
        <fullName evidence="1">Uncharacterized protein</fullName>
    </submittedName>
</protein>
<evidence type="ECO:0000313" key="2">
    <source>
        <dbReference type="Proteomes" id="UP001055013"/>
    </source>
</evidence>
<accession>A0ACB5R5Z0</accession>
<evidence type="ECO:0000313" key="1">
    <source>
        <dbReference type="EMBL" id="GJH22773.1"/>
    </source>
</evidence>
<proteinExistence type="predicted"/>
<name>A0ACB5R5Z0_9BURK</name>
<reference evidence="1" key="1">
    <citation type="submission" date="2021-09" db="EMBL/GenBank/DDBJ databases">
        <title>Isolation and characterization of 3-chlorobenzoate degrading bacteria from soils in Shizuoka.</title>
        <authorList>
            <person name="Ifat A."/>
            <person name="Ogawa N."/>
            <person name="Kimbara K."/>
            <person name="Moriuchi R."/>
            <person name="Dohra H."/>
            <person name="Shintani M."/>
        </authorList>
    </citation>
    <scope>NUCLEOTIDE SEQUENCE</scope>
    <source>
        <strain evidence="1">19CS2-2</strain>
    </source>
</reference>
<comment type="caution">
    <text evidence="1">The sequence shown here is derived from an EMBL/GenBank/DDBJ whole genome shotgun (WGS) entry which is preliminary data.</text>
</comment>
<gene>
    <name evidence="1" type="ORF">CBA19CS22_39545</name>
</gene>
<dbReference type="EMBL" id="BPUR01000052">
    <property type="protein sequence ID" value="GJH22773.1"/>
    <property type="molecule type" value="Genomic_DNA"/>
</dbReference>